<dbReference type="GO" id="GO:0016787">
    <property type="term" value="F:hydrolase activity"/>
    <property type="evidence" value="ECO:0007669"/>
    <property type="project" value="UniProtKB-KW"/>
</dbReference>
<gene>
    <name evidence="1" type="ORF">BKE38_29640</name>
</gene>
<comment type="caution">
    <text evidence="1">The sequence shown here is derived from an EMBL/GenBank/DDBJ whole genome shotgun (WGS) entry which is preliminary data.</text>
</comment>
<keyword evidence="2" id="KW-1185">Reference proteome</keyword>
<reference evidence="1 2" key="1">
    <citation type="submission" date="2016-10" db="EMBL/GenBank/DDBJ databases">
        <title>Draft Genome sequence of Roseomonas sp. strain M3.</title>
        <authorList>
            <person name="Subhash Y."/>
            <person name="Lee S."/>
        </authorList>
    </citation>
    <scope>NUCLEOTIDE SEQUENCE [LARGE SCALE GENOMIC DNA]</scope>
    <source>
        <strain evidence="1 2">M3</strain>
    </source>
</reference>
<accession>A0A1V2GU23</accession>
<dbReference type="Proteomes" id="UP000188879">
    <property type="component" value="Unassembled WGS sequence"/>
</dbReference>
<protein>
    <submittedName>
        <fullName evidence="1">N-formylglutamate amidohydrolase</fullName>
    </submittedName>
</protein>
<evidence type="ECO:0000313" key="2">
    <source>
        <dbReference type="Proteomes" id="UP000188879"/>
    </source>
</evidence>
<dbReference type="Pfam" id="PF05013">
    <property type="entry name" value="FGase"/>
    <property type="match status" value="1"/>
</dbReference>
<name>A0A1V2GU23_9PROT</name>
<organism evidence="1 2">
    <name type="scientific">Teichococcus deserti</name>
    <dbReference type="NCBI Taxonomy" id="1817963"/>
    <lineage>
        <taxon>Bacteria</taxon>
        <taxon>Pseudomonadati</taxon>
        <taxon>Pseudomonadota</taxon>
        <taxon>Alphaproteobacteria</taxon>
        <taxon>Acetobacterales</taxon>
        <taxon>Roseomonadaceae</taxon>
        <taxon>Roseomonas</taxon>
    </lineage>
</organism>
<dbReference type="RefSeq" id="WP_076960709.1">
    <property type="nucleotide sequence ID" value="NZ_MLCO01000555.1"/>
</dbReference>
<dbReference type="OrthoDB" id="9815326at2"/>
<dbReference type="Gene3D" id="3.40.630.40">
    <property type="entry name" value="Zn-dependent exopeptidases"/>
    <property type="match status" value="1"/>
</dbReference>
<dbReference type="SUPFAM" id="SSF53187">
    <property type="entry name" value="Zn-dependent exopeptidases"/>
    <property type="match status" value="1"/>
</dbReference>
<evidence type="ECO:0000313" key="1">
    <source>
        <dbReference type="EMBL" id="ONG42356.1"/>
    </source>
</evidence>
<dbReference type="PIRSF" id="PIRSF029730">
    <property type="entry name" value="UCP029730"/>
    <property type="match status" value="1"/>
</dbReference>
<dbReference type="InterPro" id="IPR011227">
    <property type="entry name" value="UCP029730"/>
</dbReference>
<dbReference type="InterPro" id="IPR007709">
    <property type="entry name" value="N-FG_amidohydro"/>
</dbReference>
<dbReference type="EMBL" id="MLCO01000555">
    <property type="protein sequence ID" value="ONG42356.1"/>
    <property type="molecule type" value="Genomic_DNA"/>
</dbReference>
<keyword evidence="1" id="KW-0378">Hydrolase</keyword>
<dbReference type="AlphaFoldDB" id="A0A1V2GU23"/>
<proteinExistence type="predicted"/>
<sequence length="255" mass="27203">MPRLLGPGEPPAVTWHNRDGASPCLLLCEHASNRLPKSLGGLGLPPGEIDRHIGWDPGALLLAKALSARLDAMLIASGYSRLVIDCNRPPGTPSSIPARSEDTVIPGNLALRPGDAATRERELFFPFAEAVTAELDARQAAGRPACVVGVHSFTPVYRGVPRIWEAGLLYDRAEGFARPLVEGLRAQGIETGDNQPYQIEIDEDYTVPVHGDARGLPALLIEVRQDLLADAAGIALWADRLAPLLRQAMAAAVPA</sequence>